<protein>
    <submittedName>
        <fullName evidence="2">GNAT family N-acetyltransferase</fullName>
    </submittedName>
</protein>
<dbReference type="Pfam" id="PF13302">
    <property type="entry name" value="Acetyltransf_3"/>
    <property type="match status" value="1"/>
</dbReference>
<feature type="domain" description="N-acetyltransferase" evidence="1">
    <location>
        <begin position="16"/>
        <end position="170"/>
    </location>
</feature>
<dbReference type="InterPro" id="IPR000182">
    <property type="entry name" value="GNAT_dom"/>
</dbReference>
<dbReference type="Gene3D" id="3.40.630.30">
    <property type="match status" value="1"/>
</dbReference>
<dbReference type="InterPro" id="IPR051531">
    <property type="entry name" value="N-acetyltransferase"/>
</dbReference>
<comment type="caution">
    <text evidence="2">The sequence shown here is derived from an EMBL/GenBank/DDBJ whole genome shotgun (WGS) entry which is preliminary data.</text>
</comment>
<dbReference type="PANTHER" id="PTHR43792">
    <property type="entry name" value="GNAT FAMILY, PUTATIVE (AFU_ORTHOLOGUE AFUA_3G00765)-RELATED-RELATED"/>
    <property type="match status" value="1"/>
</dbReference>
<organism evidence="2 3">
    <name type="scientific">Novosphingobium album</name>
    <name type="common">ex Liu et al. 2023</name>
    <dbReference type="NCBI Taxonomy" id="3031130"/>
    <lineage>
        <taxon>Bacteria</taxon>
        <taxon>Pseudomonadati</taxon>
        <taxon>Pseudomonadota</taxon>
        <taxon>Alphaproteobacteria</taxon>
        <taxon>Sphingomonadales</taxon>
        <taxon>Sphingomonadaceae</taxon>
        <taxon>Novosphingobium</taxon>
    </lineage>
</organism>
<evidence type="ECO:0000259" key="1">
    <source>
        <dbReference type="PROSITE" id="PS51186"/>
    </source>
</evidence>
<dbReference type="CDD" id="cd04301">
    <property type="entry name" value="NAT_SF"/>
    <property type="match status" value="1"/>
</dbReference>
<dbReference type="SUPFAM" id="SSF55729">
    <property type="entry name" value="Acyl-CoA N-acyltransferases (Nat)"/>
    <property type="match status" value="1"/>
</dbReference>
<proteinExistence type="predicted"/>
<dbReference type="RefSeq" id="WP_275229040.1">
    <property type="nucleotide sequence ID" value="NZ_JARESE010000049.1"/>
</dbReference>
<keyword evidence="3" id="KW-1185">Reference proteome</keyword>
<sequence>MFVRSPRLFLRPPWAEDWREIRAGIADEAIVRNLATVPWPYTEDHARQFAQQAQERHLPHFLMTLPDVPQAPVIGCIGLSRRERGEVELGYWVARAHWGRGYASEAARAVLPLARMLGHRRIVAGHFADNPASGRVLLKAGFRPTGFRAERYSEGRKALAQTVEYALSLDAPCDFDGDEPLSMAA</sequence>
<dbReference type="Proteomes" id="UP001216253">
    <property type="component" value="Unassembled WGS sequence"/>
</dbReference>
<dbReference type="PROSITE" id="PS51186">
    <property type="entry name" value="GNAT"/>
    <property type="match status" value="1"/>
</dbReference>
<reference evidence="2 3" key="1">
    <citation type="submission" date="2023-03" db="EMBL/GenBank/DDBJ databases">
        <title>NovoSphingobium album sp. nov. isolated from polycyclic aromatic hydrocarbons- and heavy-metal polluted soil.</title>
        <authorList>
            <person name="Liu Z."/>
            <person name="Wang K."/>
        </authorList>
    </citation>
    <scope>NUCLEOTIDE SEQUENCE [LARGE SCALE GENOMIC DNA]</scope>
    <source>
        <strain evidence="2 3">H3SJ31-1</strain>
    </source>
</reference>
<gene>
    <name evidence="2" type="ORF">PYV00_14645</name>
</gene>
<accession>A0ABT5WSC0</accession>
<evidence type="ECO:0000313" key="2">
    <source>
        <dbReference type="EMBL" id="MDE8652943.1"/>
    </source>
</evidence>
<dbReference type="EMBL" id="JARESE010000049">
    <property type="protein sequence ID" value="MDE8652943.1"/>
    <property type="molecule type" value="Genomic_DNA"/>
</dbReference>
<name>A0ABT5WSC0_9SPHN</name>
<dbReference type="InterPro" id="IPR016181">
    <property type="entry name" value="Acyl_CoA_acyltransferase"/>
</dbReference>
<evidence type="ECO:0000313" key="3">
    <source>
        <dbReference type="Proteomes" id="UP001216253"/>
    </source>
</evidence>